<dbReference type="Gene3D" id="1.10.238.10">
    <property type="entry name" value="EF-hand"/>
    <property type="match status" value="1"/>
</dbReference>
<dbReference type="GO" id="GO:0045116">
    <property type="term" value="P:protein neddylation"/>
    <property type="evidence" value="ECO:0007669"/>
    <property type="project" value="TreeGrafter"/>
</dbReference>
<dbReference type="AlphaFoldDB" id="A0A5N6MP06"/>
<dbReference type="InterPro" id="IPR014764">
    <property type="entry name" value="DCN-prot"/>
</dbReference>
<evidence type="ECO:0000313" key="3">
    <source>
        <dbReference type="EMBL" id="KAD3642071.1"/>
    </source>
</evidence>
<dbReference type="EMBL" id="SZYD01000015">
    <property type="protein sequence ID" value="KAD3642071.1"/>
    <property type="molecule type" value="Genomic_DNA"/>
</dbReference>
<gene>
    <name evidence="3" type="ORF">E3N88_31295</name>
</gene>
<dbReference type="SUPFAM" id="SSF52540">
    <property type="entry name" value="P-loop containing nucleoside triphosphate hydrolases"/>
    <property type="match status" value="1"/>
</dbReference>
<dbReference type="Proteomes" id="UP000326396">
    <property type="component" value="Linkage Group LG5"/>
</dbReference>
<dbReference type="GO" id="GO:0000151">
    <property type="term" value="C:ubiquitin ligase complex"/>
    <property type="evidence" value="ECO:0007669"/>
    <property type="project" value="TreeGrafter"/>
</dbReference>
<dbReference type="GO" id="GO:0097602">
    <property type="term" value="F:cullin family protein binding"/>
    <property type="evidence" value="ECO:0007669"/>
    <property type="project" value="TreeGrafter"/>
</dbReference>
<dbReference type="GO" id="GO:0032182">
    <property type="term" value="F:ubiquitin-like protein binding"/>
    <property type="evidence" value="ECO:0007669"/>
    <property type="project" value="TreeGrafter"/>
</dbReference>
<accession>A0A5N6MP06</accession>
<organism evidence="3 4">
    <name type="scientific">Mikania micrantha</name>
    <name type="common">bitter vine</name>
    <dbReference type="NCBI Taxonomy" id="192012"/>
    <lineage>
        <taxon>Eukaryota</taxon>
        <taxon>Viridiplantae</taxon>
        <taxon>Streptophyta</taxon>
        <taxon>Embryophyta</taxon>
        <taxon>Tracheophyta</taxon>
        <taxon>Spermatophyta</taxon>
        <taxon>Magnoliopsida</taxon>
        <taxon>eudicotyledons</taxon>
        <taxon>Gunneridae</taxon>
        <taxon>Pentapetalae</taxon>
        <taxon>asterids</taxon>
        <taxon>campanulids</taxon>
        <taxon>Asterales</taxon>
        <taxon>Asteraceae</taxon>
        <taxon>Asteroideae</taxon>
        <taxon>Heliantheae alliance</taxon>
        <taxon>Eupatorieae</taxon>
        <taxon>Mikania</taxon>
    </lineage>
</organism>
<name>A0A5N6MP06_9ASTR</name>
<evidence type="ECO:0000256" key="1">
    <source>
        <dbReference type="RuleBase" id="RU410713"/>
    </source>
</evidence>
<dbReference type="InterPro" id="IPR027417">
    <property type="entry name" value="P-loop_NTPase"/>
</dbReference>
<comment type="function">
    <text evidence="1">Neddylation of cullins play an essential role in the regulation of SCF-type complexes activity.</text>
</comment>
<dbReference type="PROSITE" id="PS51229">
    <property type="entry name" value="DCUN1"/>
    <property type="match status" value="1"/>
</dbReference>
<feature type="domain" description="DCUN1" evidence="2">
    <location>
        <begin position="113"/>
        <end position="230"/>
    </location>
</feature>
<dbReference type="PANTHER" id="PTHR12281">
    <property type="entry name" value="RP42 RELATED"/>
    <property type="match status" value="1"/>
</dbReference>
<evidence type="ECO:0000259" key="2">
    <source>
        <dbReference type="PROSITE" id="PS51229"/>
    </source>
</evidence>
<dbReference type="PANTHER" id="PTHR12281:SF26">
    <property type="entry name" value="DEFECTIVE IN CULLIN NEDDYLATION PROTEIN"/>
    <property type="match status" value="1"/>
</dbReference>
<keyword evidence="4" id="KW-1185">Reference proteome</keyword>
<evidence type="ECO:0000313" key="4">
    <source>
        <dbReference type="Proteomes" id="UP000326396"/>
    </source>
</evidence>
<reference evidence="3 4" key="1">
    <citation type="submission" date="2019-05" db="EMBL/GenBank/DDBJ databases">
        <title>Mikania micrantha, genome provides insights into the molecular mechanism of rapid growth.</title>
        <authorList>
            <person name="Liu B."/>
        </authorList>
    </citation>
    <scope>NUCLEOTIDE SEQUENCE [LARGE SCALE GENOMIC DNA]</scope>
    <source>
        <strain evidence="3">NLD-2019</strain>
        <tissue evidence="3">Leaf</tissue>
    </source>
</reference>
<dbReference type="Gene3D" id="3.40.50.300">
    <property type="entry name" value="P-loop containing nucleotide triphosphate hydrolases"/>
    <property type="match status" value="1"/>
</dbReference>
<dbReference type="InterPro" id="IPR005176">
    <property type="entry name" value="PONY_dom"/>
</dbReference>
<protein>
    <recommendedName>
        <fullName evidence="1">Defective in cullin neddylation protein</fullName>
    </recommendedName>
</protein>
<dbReference type="OrthoDB" id="1728976at2759"/>
<dbReference type="GO" id="GO:0031624">
    <property type="term" value="F:ubiquitin conjugating enzyme binding"/>
    <property type="evidence" value="ECO:0007669"/>
    <property type="project" value="TreeGrafter"/>
</dbReference>
<sequence>MGNKNQETNVLGAPEAIRYGDGQLDMMTNRECWNPNFRKPKRIREQLQESTKLTHVKRLYWRTLLCIWEQVVATHIDLLTFDECHYAQVESNHPFAEIMKIFYKSDVAKHTCIFGMTASPIFGRGASISSLETLMLSPEGVEKLCSDLSVEHTDARVLMLAWKMNAKKQGYFTQDEWRTGLTSLHADTLKKLKKQLSHLQKQVSPGGNETCSKVFNLYDHGQSGHFILYR</sequence>
<proteinExistence type="predicted"/>
<comment type="caution">
    <text evidence="3">The sequence shown here is derived from an EMBL/GenBank/DDBJ whole genome shotgun (WGS) entry which is preliminary data.</text>
</comment>